<comment type="caution">
    <text evidence="1">The sequence shown here is derived from an EMBL/GenBank/DDBJ whole genome shotgun (WGS) entry which is preliminary data.</text>
</comment>
<name>A0A9P6XY81_RHIOR</name>
<reference evidence="1" key="1">
    <citation type="journal article" date="2020" name="Microb. Genom.">
        <title>Genetic diversity of clinical and environmental Mucorales isolates obtained from an investigation of mucormycosis cases among solid organ transplant recipients.</title>
        <authorList>
            <person name="Nguyen M.H."/>
            <person name="Kaul D."/>
            <person name="Muto C."/>
            <person name="Cheng S.J."/>
            <person name="Richter R.A."/>
            <person name="Bruno V.M."/>
            <person name="Liu G."/>
            <person name="Beyhan S."/>
            <person name="Sundermann A.J."/>
            <person name="Mounaud S."/>
            <person name="Pasculle A.W."/>
            <person name="Nierman W.C."/>
            <person name="Driscoll E."/>
            <person name="Cumbie R."/>
            <person name="Clancy C.J."/>
            <person name="Dupont C.L."/>
        </authorList>
    </citation>
    <scope>NUCLEOTIDE SEQUENCE</scope>
    <source>
        <strain evidence="1">GL16</strain>
    </source>
</reference>
<accession>A0A9P6XY81</accession>
<dbReference type="OrthoDB" id="2214159at2759"/>
<dbReference type="Proteomes" id="UP000717996">
    <property type="component" value="Unassembled WGS sequence"/>
</dbReference>
<sequence length="66" mass="7510">MYEKSQGAIEETMNVLRQLKIEHQVYSNDHNSAPNVTLEGYVDPLVVRLNEKKHAKGLEMDGLQSL</sequence>
<dbReference type="AlphaFoldDB" id="A0A9P6XY81"/>
<evidence type="ECO:0000313" key="1">
    <source>
        <dbReference type="EMBL" id="KAG1534518.1"/>
    </source>
</evidence>
<dbReference type="EMBL" id="JAANIT010003235">
    <property type="protein sequence ID" value="KAG1534518.1"/>
    <property type="molecule type" value="Genomic_DNA"/>
</dbReference>
<proteinExistence type="predicted"/>
<protein>
    <submittedName>
        <fullName evidence="1">Uncharacterized protein</fullName>
    </submittedName>
</protein>
<gene>
    <name evidence="1" type="ORF">G6F51_012049</name>
</gene>
<organism evidence="1 2">
    <name type="scientific">Rhizopus oryzae</name>
    <name type="common">Mucormycosis agent</name>
    <name type="synonym">Rhizopus arrhizus var. delemar</name>
    <dbReference type="NCBI Taxonomy" id="64495"/>
    <lineage>
        <taxon>Eukaryota</taxon>
        <taxon>Fungi</taxon>
        <taxon>Fungi incertae sedis</taxon>
        <taxon>Mucoromycota</taxon>
        <taxon>Mucoromycotina</taxon>
        <taxon>Mucoromycetes</taxon>
        <taxon>Mucorales</taxon>
        <taxon>Mucorineae</taxon>
        <taxon>Rhizopodaceae</taxon>
        <taxon>Rhizopus</taxon>
    </lineage>
</organism>
<evidence type="ECO:0000313" key="2">
    <source>
        <dbReference type="Proteomes" id="UP000717996"/>
    </source>
</evidence>